<reference evidence="14" key="1">
    <citation type="submission" date="2014-05" db="EMBL/GenBank/DDBJ databases">
        <title>The transcriptome of the halophilic microalga Tetraselmis sp. GSL018 isolated from the Great Salt Lake, Utah.</title>
        <authorList>
            <person name="Jinkerson R.E."/>
            <person name="D'Adamo S."/>
            <person name="Posewitz M.C."/>
        </authorList>
    </citation>
    <scope>NUCLEOTIDE SEQUENCE</scope>
    <source>
        <strain evidence="14">GSL018</strain>
    </source>
</reference>
<dbReference type="SUPFAM" id="SSF55681">
    <property type="entry name" value="Class II aaRS and biotin synthetases"/>
    <property type="match status" value="1"/>
</dbReference>
<evidence type="ECO:0000256" key="3">
    <source>
        <dbReference type="ARBA" id="ARBA00022598"/>
    </source>
</evidence>
<keyword evidence="9 14" id="KW-0030">Aminoacyl-tRNA synthetase</keyword>
<dbReference type="SUPFAM" id="SSF52954">
    <property type="entry name" value="Class II aaRS ABD-related"/>
    <property type="match status" value="1"/>
</dbReference>
<evidence type="ECO:0000256" key="1">
    <source>
        <dbReference type="ARBA" id="ARBA00008226"/>
    </source>
</evidence>
<evidence type="ECO:0000256" key="10">
    <source>
        <dbReference type="ARBA" id="ARBA00031900"/>
    </source>
</evidence>
<keyword evidence="8" id="KW-0648">Protein biosynthesis</keyword>
<evidence type="ECO:0000256" key="9">
    <source>
        <dbReference type="ARBA" id="ARBA00023146"/>
    </source>
</evidence>
<dbReference type="GO" id="GO:0005524">
    <property type="term" value="F:ATP binding"/>
    <property type="evidence" value="ECO:0007669"/>
    <property type="project" value="UniProtKB-KW"/>
</dbReference>
<dbReference type="InterPro" id="IPR004154">
    <property type="entry name" value="Anticodon-bd"/>
</dbReference>
<organism evidence="14">
    <name type="scientific">Tetraselmis sp. GSL018</name>
    <dbReference type="NCBI Taxonomy" id="582737"/>
    <lineage>
        <taxon>Eukaryota</taxon>
        <taxon>Viridiplantae</taxon>
        <taxon>Chlorophyta</taxon>
        <taxon>core chlorophytes</taxon>
        <taxon>Chlorodendrophyceae</taxon>
        <taxon>Chlorodendrales</taxon>
        <taxon>Chlorodendraceae</taxon>
        <taxon>Tetraselmis</taxon>
    </lineage>
</organism>
<comment type="similarity">
    <text evidence="1">Belongs to the class-II aminoacyl-tRNA synthetase family.</text>
</comment>
<dbReference type="FunFam" id="3.30.930.10:FF:000002">
    <property type="entry name" value="Threonine--tRNA ligase"/>
    <property type="match status" value="1"/>
</dbReference>
<dbReference type="GO" id="GO:0046872">
    <property type="term" value="F:metal ion binding"/>
    <property type="evidence" value="ECO:0007669"/>
    <property type="project" value="UniProtKB-KW"/>
</dbReference>
<dbReference type="FunFam" id="3.30.54.20:FF:000002">
    <property type="entry name" value="Threonine--tRNA ligase"/>
    <property type="match status" value="1"/>
</dbReference>
<dbReference type="InterPro" id="IPR012947">
    <property type="entry name" value="tRNA_SAD"/>
</dbReference>
<dbReference type="InterPro" id="IPR036621">
    <property type="entry name" value="Anticodon-bd_dom_sf"/>
</dbReference>
<dbReference type="NCBIfam" id="TIGR00418">
    <property type="entry name" value="thrS"/>
    <property type="match status" value="1"/>
</dbReference>
<dbReference type="EMBL" id="GBEZ01020325">
    <property type="protein sequence ID" value="JAC66338.1"/>
    <property type="molecule type" value="Transcribed_RNA"/>
</dbReference>
<evidence type="ECO:0000256" key="4">
    <source>
        <dbReference type="ARBA" id="ARBA00022723"/>
    </source>
</evidence>
<dbReference type="InterPro" id="IPR045864">
    <property type="entry name" value="aa-tRNA-synth_II/BPL/LPL"/>
</dbReference>
<evidence type="ECO:0000256" key="6">
    <source>
        <dbReference type="ARBA" id="ARBA00022833"/>
    </source>
</evidence>
<dbReference type="PROSITE" id="PS50862">
    <property type="entry name" value="AA_TRNA_LIGASE_II"/>
    <property type="match status" value="1"/>
</dbReference>
<dbReference type="Pfam" id="PF00587">
    <property type="entry name" value="tRNA-synt_2b"/>
    <property type="match status" value="1"/>
</dbReference>
<dbReference type="GO" id="GO:0009570">
    <property type="term" value="C:chloroplast stroma"/>
    <property type="evidence" value="ECO:0007669"/>
    <property type="project" value="TreeGrafter"/>
</dbReference>
<feature type="region of interest" description="Disordered" evidence="12">
    <location>
        <begin position="77"/>
        <end position="96"/>
    </location>
</feature>
<keyword evidence="7" id="KW-0067">ATP-binding</keyword>
<dbReference type="InterPro" id="IPR006195">
    <property type="entry name" value="aa-tRNA-synth_II"/>
</dbReference>
<dbReference type="GO" id="GO:0004829">
    <property type="term" value="F:threonine-tRNA ligase activity"/>
    <property type="evidence" value="ECO:0007669"/>
    <property type="project" value="UniProtKB-EC"/>
</dbReference>
<dbReference type="InterPro" id="IPR033728">
    <property type="entry name" value="ThrRS_core"/>
</dbReference>
<proteinExistence type="inferred from homology"/>
<name>A0A061R2Y1_9CHLO</name>
<keyword evidence="4" id="KW-0479">Metal-binding</keyword>
<accession>A0A061R2Y1</accession>
<dbReference type="Pfam" id="PF03129">
    <property type="entry name" value="HGTP_anticodon"/>
    <property type="match status" value="1"/>
</dbReference>
<dbReference type="InterPro" id="IPR002314">
    <property type="entry name" value="aa-tRNA-synt_IIb"/>
</dbReference>
<dbReference type="Gene3D" id="3.30.980.10">
    <property type="entry name" value="Threonyl-trna Synthetase, Chain A, domain 2"/>
    <property type="match status" value="1"/>
</dbReference>
<dbReference type="Gene3D" id="3.40.50.800">
    <property type="entry name" value="Anticodon-binding domain"/>
    <property type="match status" value="1"/>
</dbReference>
<evidence type="ECO:0000313" key="14">
    <source>
        <dbReference type="EMBL" id="JAC66338.1"/>
    </source>
</evidence>
<evidence type="ECO:0000256" key="12">
    <source>
        <dbReference type="SAM" id="MobiDB-lite"/>
    </source>
</evidence>
<sequence>LNLTGVASFAQDSGTMRLGTPAVTPASTGEMSVCRQFLRGPPKEAINLVGYARRREGLFVRNIKANFRAHDPRRVSLRAAAPATEQRTTEEGEEARIELPTSDESDRLLRIRHSSAHLMAMAVQRLFPNAQVTIGPWIERGFYYDFDMAGTTLTEGDLKKIQKEMERLTRKNLPFIREEVSPEEAERRIKELGEPYKLEILQGILDKDPDAPITIYHIGKPGEEGSWWDLCAGPHVEHTGKIRPKAFKLESLAGAYWRGDEGRPMLQRIYGTAWESKEQLKAYELMKEEAARRDHRKIGKELKLFSIQDGAGGGLVFWHPRGAAVRNVIEGFWKEVHLQRGYDLLYTPHVAKLDLWKTSGHYDFYRENMYDQMEIEHETYQLKPMNCPFHVCVYKDGLYSYRDLPLRWAELGTVYRYERSGTMHGLFRVRGFTQDDGHIFCTPDQIEGEIRGVLDLTEELLGTFGFTEYEVNLSTRPEKSVGAEEIWDKAEAALQEALGGKGWDYVLDEGGGAFYGPKIDIKIKDAIGRKWQCATVQLDFNLPERFKMEYVDEKNTRQRPIMIHRAIFGSVERFFGVLTENYAGAFPLWMAPIQARILPVVEDMVPFCEELVRDLKARLAKLVRNAELTKIPVMCVVGKKEAESGTVNVRTYADGDLGSMPLSEFKERLLQKIAAK</sequence>
<dbReference type="PANTHER" id="PTHR11451">
    <property type="entry name" value="THREONINE-TRNA LIGASE"/>
    <property type="match status" value="1"/>
</dbReference>
<feature type="domain" description="Aminoacyl-transfer RNA synthetases class-II family profile" evidence="13">
    <location>
        <begin position="318"/>
        <end position="587"/>
    </location>
</feature>
<dbReference type="CDD" id="cd00860">
    <property type="entry name" value="ThrRS_anticodon"/>
    <property type="match status" value="1"/>
</dbReference>
<dbReference type="Pfam" id="PF07973">
    <property type="entry name" value="tRNA_SAD"/>
    <property type="match status" value="1"/>
</dbReference>
<dbReference type="InterPro" id="IPR047246">
    <property type="entry name" value="ThrRS_anticodon"/>
</dbReference>
<dbReference type="SMART" id="SM00863">
    <property type="entry name" value="tRNA_SAD"/>
    <property type="match status" value="1"/>
</dbReference>
<protein>
    <recommendedName>
        <fullName evidence="2">threonine--tRNA ligase</fullName>
        <ecNumber evidence="2">6.1.1.3</ecNumber>
    </recommendedName>
    <alternativeName>
        <fullName evidence="10">Threonyl-tRNA synthetase</fullName>
    </alternativeName>
</protein>
<feature type="non-terminal residue" evidence="14">
    <location>
        <position position="676"/>
    </location>
</feature>
<keyword evidence="3" id="KW-0436">Ligase</keyword>
<dbReference type="PANTHER" id="PTHR11451:SF44">
    <property type="entry name" value="THREONINE--TRNA LIGASE, CHLOROPLASTIC_MITOCHONDRIAL 2"/>
    <property type="match status" value="1"/>
</dbReference>
<evidence type="ECO:0000259" key="13">
    <source>
        <dbReference type="PROSITE" id="PS50862"/>
    </source>
</evidence>
<evidence type="ECO:0000256" key="2">
    <source>
        <dbReference type="ARBA" id="ARBA00013163"/>
    </source>
</evidence>
<dbReference type="HAMAP" id="MF_00184">
    <property type="entry name" value="Thr_tRNA_synth"/>
    <property type="match status" value="1"/>
</dbReference>
<evidence type="ECO:0000256" key="11">
    <source>
        <dbReference type="ARBA" id="ARBA00049515"/>
    </source>
</evidence>
<keyword evidence="6" id="KW-0862">Zinc</keyword>
<feature type="compositionally biased region" description="Basic and acidic residues" evidence="12">
    <location>
        <begin position="87"/>
        <end position="96"/>
    </location>
</feature>
<dbReference type="Gene3D" id="3.30.54.20">
    <property type="match status" value="1"/>
</dbReference>
<dbReference type="AlphaFoldDB" id="A0A061R2Y1"/>
<keyword evidence="5" id="KW-0547">Nucleotide-binding</keyword>
<comment type="catalytic activity">
    <reaction evidence="11">
        <text>tRNA(Thr) + L-threonine + ATP = L-threonyl-tRNA(Thr) + AMP + diphosphate + H(+)</text>
        <dbReference type="Rhea" id="RHEA:24624"/>
        <dbReference type="Rhea" id="RHEA-COMP:9670"/>
        <dbReference type="Rhea" id="RHEA-COMP:9704"/>
        <dbReference type="ChEBI" id="CHEBI:15378"/>
        <dbReference type="ChEBI" id="CHEBI:30616"/>
        <dbReference type="ChEBI" id="CHEBI:33019"/>
        <dbReference type="ChEBI" id="CHEBI:57926"/>
        <dbReference type="ChEBI" id="CHEBI:78442"/>
        <dbReference type="ChEBI" id="CHEBI:78534"/>
        <dbReference type="ChEBI" id="CHEBI:456215"/>
        <dbReference type="EC" id="6.1.1.3"/>
    </reaction>
</comment>
<evidence type="ECO:0000256" key="7">
    <source>
        <dbReference type="ARBA" id="ARBA00022840"/>
    </source>
</evidence>
<dbReference type="SUPFAM" id="SSF55186">
    <property type="entry name" value="ThrRS/AlaRS common domain"/>
    <property type="match status" value="1"/>
</dbReference>
<dbReference type="InterPro" id="IPR018163">
    <property type="entry name" value="Thr/Ala-tRNA-synth_IIc_edit"/>
</dbReference>
<dbReference type="GO" id="GO:0006435">
    <property type="term" value="P:threonyl-tRNA aminoacylation"/>
    <property type="evidence" value="ECO:0007669"/>
    <property type="project" value="InterPro"/>
</dbReference>
<dbReference type="PRINTS" id="PR01047">
    <property type="entry name" value="TRNASYNTHTHR"/>
</dbReference>
<dbReference type="CDD" id="cd00771">
    <property type="entry name" value="ThrRS_core"/>
    <property type="match status" value="1"/>
</dbReference>
<evidence type="ECO:0000256" key="5">
    <source>
        <dbReference type="ARBA" id="ARBA00022741"/>
    </source>
</evidence>
<feature type="non-terminal residue" evidence="14">
    <location>
        <position position="1"/>
    </location>
</feature>
<dbReference type="InterPro" id="IPR002320">
    <property type="entry name" value="Thr-tRNA-ligase_IIa"/>
</dbReference>
<gene>
    <name evidence="14" type="primary">THRS</name>
    <name evidence="14" type="ORF">TSPGSL018_13941</name>
</gene>
<dbReference type="EC" id="6.1.1.3" evidence="2"/>
<dbReference type="Gene3D" id="3.30.930.10">
    <property type="entry name" value="Bira Bifunctional Protein, Domain 2"/>
    <property type="match status" value="1"/>
</dbReference>
<evidence type="ECO:0000256" key="8">
    <source>
        <dbReference type="ARBA" id="ARBA00022917"/>
    </source>
</evidence>